<keyword evidence="1" id="KW-0862">Zinc</keyword>
<dbReference type="SUPFAM" id="SSF57756">
    <property type="entry name" value="Retrovirus zinc finger-like domains"/>
    <property type="match status" value="1"/>
</dbReference>
<reference evidence="5" key="1">
    <citation type="submission" date="2017-03" db="EMBL/GenBank/DDBJ databases">
        <title>Phytopthora megakarya and P. palmivora, two closely related causual agents of cacao black pod achieved similar genome size and gene model numbers by different mechanisms.</title>
        <authorList>
            <person name="Ali S."/>
            <person name="Shao J."/>
            <person name="Larry D.J."/>
            <person name="Kronmiller B."/>
            <person name="Shen D."/>
            <person name="Strem M.D."/>
            <person name="Melnick R.L."/>
            <person name="Guiltinan M.J."/>
            <person name="Tyler B.M."/>
            <person name="Meinhardt L.W."/>
            <person name="Bailey B.A."/>
        </authorList>
    </citation>
    <scope>NUCLEOTIDE SEQUENCE [LARGE SCALE GENOMIC DNA]</scope>
    <source>
        <strain evidence="5">zdho120</strain>
    </source>
</reference>
<accession>A0A225WQH9</accession>
<organism evidence="4 5">
    <name type="scientific">Phytophthora megakarya</name>
    <dbReference type="NCBI Taxonomy" id="4795"/>
    <lineage>
        <taxon>Eukaryota</taxon>
        <taxon>Sar</taxon>
        <taxon>Stramenopiles</taxon>
        <taxon>Oomycota</taxon>
        <taxon>Peronosporomycetes</taxon>
        <taxon>Peronosporales</taxon>
        <taxon>Peronosporaceae</taxon>
        <taxon>Phytophthora</taxon>
    </lineage>
</organism>
<feature type="compositionally biased region" description="Polar residues" evidence="2">
    <location>
        <begin position="200"/>
        <end position="214"/>
    </location>
</feature>
<feature type="compositionally biased region" description="Polar residues" evidence="2">
    <location>
        <begin position="462"/>
        <end position="472"/>
    </location>
</feature>
<dbReference type="Pfam" id="PF00098">
    <property type="entry name" value="zf-CCHC"/>
    <property type="match status" value="1"/>
</dbReference>
<dbReference type="SMART" id="SM00343">
    <property type="entry name" value="ZnF_C2HC"/>
    <property type="match status" value="1"/>
</dbReference>
<dbReference type="InterPro" id="IPR054722">
    <property type="entry name" value="PolX-like_BBD"/>
</dbReference>
<feature type="region of interest" description="Disordered" evidence="2">
    <location>
        <begin position="456"/>
        <end position="480"/>
    </location>
</feature>
<dbReference type="GO" id="GO:0008270">
    <property type="term" value="F:zinc ion binding"/>
    <property type="evidence" value="ECO:0007669"/>
    <property type="project" value="UniProtKB-KW"/>
</dbReference>
<protein>
    <recommendedName>
        <fullName evidence="3">CCHC-type domain-containing protein</fullName>
    </recommendedName>
</protein>
<dbReference type="AlphaFoldDB" id="A0A225WQH9"/>
<dbReference type="PANTHER" id="PTHR47592">
    <property type="entry name" value="PBF68 PROTEIN"/>
    <property type="match status" value="1"/>
</dbReference>
<dbReference type="OrthoDB" id="108879at2759"/>
<proteinExistence type="predicted"/>
<name>A0A225WQH9_9STRA</name>
<keyword evidence="5" id="KW-1185">Reference proteome</keyword>
<dbReference type="EMBL" id="NBNE01000394">
    <property type="protein sequence ID" value="OWZ19834.1"/>
    <property type="molecule type" value="Genomic_DNA"/>
</dbReference>
<feature type="region of interest" description="Disordered" evidence="2">
    <location>
        <begin position="184"/>
        <end position="220"/>
    </location>
</feature>
<evidence type="ECO:0000259" key="3">
    <source>
        <dbReference type="PROSITE" id="PS50158"/>
    </source>
</evidence>
<feature type="domain" description="CCHC-type" evidence="3">
    <location>
        <begin position="222"/>
        <end position="238"/>
    </location>
</feature>
<keyword evidence="1" id="KW-0863">Zinc-finger</keyword>
<evidence type="ECO:0000313" key="4">
    <source>
        <dbReference type="EMBL" id="OWZ19834.1"/>
    </source>
</evidence>
<dbReference type="Proteomes" id="UP000198211">
    <property type="component" value="Unassembled WGS sequence"/>
</dbReference>
<dbReference type="InterPro" id="IPR001878">
    <property type="entry name" value="Znf_CCHC"/>
</dbReference>
<gene>
    <name evidence="4" type="ORF">PHMEG_0005846</name>
</gene>
<dbReference type="InterPro" id="IPR036875">
    <property type="entry name" value="Znf_CCHC_sf"/>
</dbReference>
<dbReference type="PROSITE" id="PS50158">
    <property type="entry name" value="ZF_CCHC"/>
    <property type="match status" value="1"/>
</dbReference>
<evidence type="ECO:0000256" key="1">
    <source>
        <dbReference type="PROSITE-ProRule" id="PRU00047"/>
    </source>
</evidence>
<dbReference type="GO" id="GO:0003676">
    <property type="term" value="F:nucleic acid binding"/>
    <property type="evidence" value="ECO:0007669"/>
    <property type="project" value="InterPro"/>
</dbReference>
<comment type="caution">
    <text evidence="4">The sequence shown here is derived from an EMBL/GenBank/DDBJ whole genome shotgun (WGS) entry which is preliminary data.</text>
</comment>
<dbReference type="Pfam" id="PF22936">
    <property type="entry name" value="Pol_BBD"/>
    <property type="match status" value="1"/>
</dbReference>
<keyword evidence="1" id="KW-0479">Metal-binding</keyword>
<dbReference type="Gene3D" id="4.10.60.10">
    <property type="entry name" value="Zinc finger, CCHC-type"/>
    <property type="match status" value="1"/>
</dbReference>
<dbReference type="PANTHER" id="PTHR47592:SF27">
    <property type="entry name" value="OS08G0421700 PROTEIN"/>
    <property type="match status" value="1"/>
</dbReference>
<sequence length="539" mass="58245">MSSNTPTAFTTKLRKFDGSGYRVWARRLELYLEVKQRERSLHQLKLQHKLAMTIILAALTDDQAALVADFTHPQDMLQALQKTYFTHPAGYAANATEDMCGTTVGAVKRQYMSLYIDAGGGMLEHIRLPHLMLVELECYKVSLSDAEKKSNFLQSLGPDWNGYIGALEACGSMEELLIKAAAEARRRPTQAQRSKHGSSKAVNSSNVFTASSPGKQGAKKGKCYNCGKRGHFKNECKSKKQFGDAFGNATSSADSSDKAETGFVFQVSTQAAGADWVIDSGASNHMTGTSGLLSNLHELTSSVVVTSGSGTALTATHSGKPPLPLITGGSCTLDNVLYVPGLQRNLVSLTKVGATGLTASCNTLQQWAIVLAGKTSMEVLTGHTPVLNKLRVVGSDAEVLLAKSQRQKLDAKTAKGVFIGVPKRMIMTLDGDLPASPQEEVASDQVPTGLDAIPEDIDMESGGSSVSEQSRQALVDPRGEKQVVRRSTRIKKKSARRLDFEESHNTQKVALVSELQDPLTLQEALARPDAEQWRQVIHE</sequence>
<evidence type="ECO:0000313" key="5">
    <source>
        <dbReference type="Proteomes" id="UP000198211"/>
    </source>
</evidence>
<evidence type="ECO:0000256" key="2">
    <source>
        <dbReference type="SAM" id="MobiDB-lite"/>
    </source>
</evidence>